<dbReference type="InterPro" id="IPR013766">
    <property type="entry name" value="Thioredoxin_domain"/>
</dbReference>
<dbReference type="InterPro" id="IPR036249">
    <property type="entry name" value="Thioredoxin-like_sf"/>
</dbReference>
<accession>A0A0C3S2Z3</accession>
<dbReference type="HOGENOM" id="CLU_072378_0_0_1"/>
<dbReference type="Proteomes" id="UP000053257">
    <property type="component" value="Unassembled WGS sequence"/>
</dbReference>
<evidence type="ECO:0000313" key="3">
    <source>
        <dbReference type="EMBL" id="KIP02115.1"/>
    </source>
</evidence>
<dbReference type="STRING" id="745531.A0A0C3S2Z3"/>
<dbReference type="EMBL" id="KN840702">
    <property type="protein sequence ID" value="KIP02115.1"/>
    <property type="molecule type" value="Genomic_DNA"/>
</dbReference>
<dbReference type="PANTHER" id="PTHR21148">
    <property type="entry name" value="THIOREDOXIN DOMAIN-CONTAINING PROTEIN 9"/>
    <property type="match status" value="1"/>
</dbReference>
<name>A0A0C3S2Z3_PHLG1</name>
<protein>
    <recommendedName>
        <fullName evidence="2">Thioredoxin domain-containing protein</fullName>
    </recommendedName>
</protein>
<dbReference type="SUPFAM" id="SSF52833">
    <property type="entry name" value="Thioredoxin-like"/>
    <property type="match status" value="1"/>
</dbReference>
<organism evidence="3 4">
    <name type="scientific">Phlebiopsis gigantea (strain 11061_1 CR5-6)</name>
    <name type="common">White-rot fungus</name>
    <name type="synonym">Peniophora gigantea</name>
    <dbReference type="NCBI Taxonomy" id="745531"/>
    <lineage>
        <taxon>Eukaryota</taxon>
        <taxon>Fungi</taxon>
        <taxon>Dikarya</taxon>
        <taxon>Basidiomycota</taxon>
        <taxon>Agaricomycotina</taxon>
        <taxon>Agaricomycetes</taxon>
        <taxon>Polyporales</taxon>
        <taxon>Phanerochaetaceae</taxon>
        <taxon>Phlebiopsis</taxon>
    </lineage>
</organism>
<proteinExistence type="predicted"/>
<sequence length="183" mass="21156">MPENYANRRGSDAEDSDEDLFAELEAEIENADNAAVRERGMEQLRKEMEEMKKLRETGHGRYDEIQDEKLVLQTTVNEHLCVVHFYHSKFRRCKIVDKHLTKLASKYFRTRFVKVFVENAPFLVTKLGVKVLPAVFMFVDGISKDRLVGFEELGNVDDFATSVLEARLMRAGMFTPQKPFSLC</sequence>
<evidence type="ECO:0000256" key="1">
    <source>
        <dbReference type="SAM" id="Coils"/>
    </source>
</evidence>
<dbReference type="CDD" id="cd02989">
    <property type="entry name" value="Phd_like_TxnDC9"/>
    <property type="match status" value="1"/>
</dbReference>
<evidence type="ECO:0000259" key="2">
    <source>
        <dbReference type="Pfam" id="PF00085"/>
    </source>
</evidence>
<dbReference type="OrthoDB" id="10257948at2759"/>
<gene>
    <name evidence="3" type="ORF">PHLGIDRAFT_79604</name>
</gene>
<dbReference type="AlphaFoldDB" id="A0A0C3S2Z3"/>
<feature type="domain" description="Thioredoxin" evidence="2">
    <location>
        <begin position="75"/>
        <end position="156"/>
    </location>
</feature>
<dbReference type="Pfam" id="PF00085">
    <property type="entry name" value="Thioredoxin"/>
    <property type="match status" value="1"/>
</dbReference>
<dbReference type="Gene3D" id="3.40.30.10">
    <property type="entry name" value="Glutaredoxin"/>
    <property type="match status" value="1"/>
</dbReference>
<keyword evidence="1" id="KW-0175">Coiled coil</keyword>
<keyword evidence="4" id="KW-1185">Reference proteome</keyword>
<feature type="coiled-coil region" evidence="1">
    <location>
        <begin position="14"/>
        <end position="57"/>
    </location>
</feature>
<evidence type="ECO:0000313" key="4">
    <source>
        <dbReference type="Proteomes" id="UP000053257"/>
    </source>
</evidence>
<reference evidence="3 4" key="1">
    <citation type="journal article" date="2014" name="PLoS Genet.">
        <title>Analysis of the Phlebiopsis gigantea genome, transcriptome and secretome provides insight into its pioneer colonization strategies of wood.</title>
        <authorList>
            <person name="Hori C."/>
            <person name="Ishida T."/>
            <person name="Igarashi K."/>
            <person name="Samejima M."/>
            <person name="Suzuki H."/>
            <person name="Master E."/>
            <person name="Ferreira P."/>
            <person name="Ruiz-Duenas F.J."/>
            <person name="Held B."/>
            <person name="Canessa P."/>
            <person name="Larrondo L.F."/>
            <person name="Schmoll M."/>
            <person name="Druzhinina I.S."/>
            <person name="Kubicek C.P."/>
            <person name="Gaskell J.A."/>
            <person name="Kersten P."/>
            <person name="St John F."/>
            <person name="Glasner J."/>
            <person name="Sabat G."/>
            <person name="Splinter BonDurant S."/>
            <person name="Syed K."/>
            <person name="Yadav J."/>
            <person name="Mgbeahuruike A.C."/>
            <person name="Kovalchuk A."/>
            <person name="Asiegbu F.O."/>
            <person name="Lackner G."/>
            <person name="Hoffmeister D."/>
            <person name="Rencoret J."/>
            <person name="Gutierrez A."/>
            <person name="Sun H."/>
            <person name="Lindquist E."/>
            <person name="Barry K."/>
            <person name="Riley R."/>
            <person name="Grigoriev I.V."/>
            <person name="Henrissat B."/>
            <person name="Kues U."/>
            <person name="Berka R.M."/>
            <person name="Martinez A.T."/>
            <person name="Covert S.F."/>
            <person name="Blanchette R.A."/>
            <person name="Cullen D."/>
        </authorList>
    </citation>
    <scope>NUCLEOTIDE SEQUENCE [LARGE SCALE GENOMIC DNA]</scope>
    <source>
        <strain evidence="3 4">11061_1 CR5-6</strain>
    </source>
</reference>